<dbReference type="InterPro" id="IPR036318">
    <property type="entry name" value="FAD-bd_PCMH-like_sf"/>
</dbReference>
<evidence type="ECO:0000259" key="4">
    <source>
        <dbReference type="PROSITE" id="PS51387"/>
    </source>
</evidence>
<gene>
    <name evidence="5" type="ORF">EUBDOL_00339</name>
</gene>
<keyword evidence="1" id="KW-0285">Flavoprotein</keyword>
<dbReference type="Pfam" id="PF00941">
    <property type="entry name" value="FAD_binding_5"/>
    <property type="match status" value="1"/>
</dbReference>
<keyword evidence="2" id="KW-0274">FAD</keyword>
<dbReference type="SUPFAM" id="SSF56176">
    <property type="entry name" value="FAD-binding/transporter-associated domain-like"/>
    <property type="match status" value="1"/>
</dbReference>
<evidence type="ECO:0000256" key="1">
    <source>
        <dbReference type="ARBA" id="ARBA00022630"/>
    </source>
</evidence>
<keyword evidence="3" id="KW-0560">Oxidoreductase</keyword>
<proteinExistence type="predicted"/>
<accession>A8R8K9</accession>
<dbReference type="Proteomes" id="UP000004090">
    <property type="component" value="Unassembled WGS sequence"/>
</dbReference>
<dbReference type="eggNOG" id="COG1319">
    <property type="taxonomic scope" value="Bacteria"/>
</dbReference>
<dbReference type="HOGENOM" id="CLU_073026_0_0_9"/>
<reference evidence="5 6" key="2">
    <citation type="submission" date="2007-09" db="EMBL/GenBank/DDBJ databases">
        <authorList>
            <person name="Fulton L."/>
            <person name="Clifton S."/>
            <person name="Fulton B."/>
            <person name="Xu J."/>
            <person name="Minx P."/>
            <person name="Pepin K.H."/>
            <person name="Johnson M."/>
            <person name="Thiruvilangam P."/>
            <person name="Bhonagiri V."/>
            <person name="Nash W.E."/>
            <person name="Mardis E.R."/>
            <person name="Wilson R.K."/>
        </authorList>
    </citation>
    <scope>NUCLEOTIDE SEQUENCE [LARGE SCALE GENOMIC DNA]</scope>
    <source>
        <strain evidence="5 6">DSM 3991</strain>
    </source>
</reference>
<evidence type="ECO:0000256" key="3">
    <source>
        <dbReference type="ARBA" id="ARBA00023002"/>
    </source>
</evidence>
<evidence type="ECO:0000313" key="5">
    <source>
        <dbReference type="EMBL" id="EDP12093.1"/>
    </source>
</evidence>
<sequence length="277" mass="31326">MAAALLLIQRKIEYKKGEILMLRIQQYVKAQSLEEAYTLLTKNRNNQILGGMCWLKMEDRLIPCAIDLGDLGLDKIEESEDVFTIGAMTTLRTLETHASLNAWCDHIIRDSVKDIVGVQLRNLATLGGSLYSRFGFSDVLTAFLCLDCDVVLYHGGVIPLAKFVQMPYMRDIITHVIVHKNKERKAFACVRKSATDLSLLNISASTYEKGYVICVGARPYKAVRFEIEKLAVEEVCQVVSEQVELDDNMRASKEYRRKLVGALCRRVLEQLEGKVCK</sequence>
<dbReference type="GO" id="GO:0016491">
    <property type="term" value="F:oxidoreductase activity"/>
    <property type="evidence" value="ECO:0007669"/>
    <property type="project" value="UniProtKB-KW"/>
</dbReference>
<dbReference type="SUPFAM" id="SSF55447">
    <property type="entry name" value="CO dehydrogenase flavoprotein C-terminal domain-like"/>
    <property type="match status" value="1"/>
</dbReference>
<comment type="caution">
    <text evidence="5">The sequence shown here is derived from an EMBL/GenBank/DDBJ whole genome shotgun (WGS) entry which is preliminary data.</text>
</comment>
<dbReference type="GO" id="GO:0071949">
    <property type="term" value="F:FAD binding"/>
    <property type="evidence" value="ECO:0007669"/>
    <property type="project" value="InterPro"/>
</dbReference>
<protein>
    <submittedName>
        <fullName evidence="5">FAD binding domain in molybdopterin dehydrogenase</fullName>
    </submittedName>
</protein>
<evidence type="ECO:0000313" key="6">
    <source>
        <dbReference type="Proteomes" id="UP000004090"/>
    </source>
</evidence>
<organism evidence="5 6">
    <name type="scientific">Amedibacillus dolichus DSM 3991</name>
    <dbReference type="NCBI Taxonomy" id="428127"/>
    <lineage>
        <taxon>Bacteria</taxon>
        <taxon>Bacillati</taxon>
        <taxon>Bacillota</taxon>
        <taxon>Erysipelotrichia</taxon>
        <taxon>Erysipelotrichales</taxon>
        <taxon>Erysipelotrichaceae</taxon>
        <taxon>Amedibacillus</taxon>
    </lineage>
</organism>
<dbReference type="EMBL" id="ABAW02000013">
    <property type="protein sequence ID" value="EDP12093.1"/>
    <property type="molecule type" value="Genomic_DNA"/>
</dbReference>
<dbReference type="PANTHER" id="PTHR42659:SF2">
    <property type="entry name" value="XANTHINE DEHYDROGENASE SUBUNIT C-RELATED"/>
    <property type="match status" value="1"/>
</dbReference>
<dbReference type="InterPro" id="IPR036683">
    <property type="entry name" value="CO_DH_flav_C_dom_sf"/>
</dbReference>
<dbReference type="InterPro" id="IPR005107">
    <property type="entry name" value="CO_DH_flav_C"/>
</dbReference>
<feature type="domain" description="FAD-binding PCMH-type" evidence="4">
    <location>
        <begin position="20"/>
        <end position="183"/>
    </location>
</feature>
<dbReference type="SMART" id="SM01092">
    <property type="entry name" value="CO_deh_flav_C"/>
    <property type="match status" value="1"/>
</dbReference>
<name>A8R8K9_9FIRM</name>
<reference evidence="5 6" key="1">
    <citation type="submission" date="2007-09" db="EMBL/GenBank/DDBJ databases">
        <title>Draft genome sequence of Eubacterium dolichum (DSM 3991).</title>
        <authorList>
            <person name="Sudarsanam P."/>
            <person name="Ley R."/>
            <person name="Guruge J."/>
            <person name="Turnbaugh P.J."/>
            <person name="Mahowald M."/>
            <person name="Liep D."/>
            <person name="Gordon J."/>
        </authorList>
    </citation>
    <scope>NUCLEOTIDE SEQUENCE [LARGE SCALE GENOMIC DNA]</scope>
    <source>
        <strain evidence="5 6">DSM 3991</strain>
    </source>
</reference>
<dbReference type="InterPro" id="IPR051312">
    <property type="entry name" value="Diverse_Substr_Oxidored"/>
</dbReference>
<dbReference type="AlphaFoldDB" id="A8R8K9"/>
<dbReference type="InterPro" id="IPR016166">
    <property type="entry name" value="FAD-bd_PCMH"/>
</dbReference>
<dbReference type="Pfam" id="PF03450">
    <property type="entry name" value="CO_deh_flav_C"/>
    <property type="match status" value="1"/>
</dbReference>
<dbReference type="PANTHER" id="PTHR42659">
    <property type="entry name" value="XANTHINE DEHYDROGENASE SUBUNIT C-RELATED"/>
    <property type="match status" value="1"/>
</dbReference>
<dbReference type="STRING" id="428127.EUBDOL_00339"/>
<evidence type="ECO:0000256" key="2">
    <source>
        <dbReference type="ARBA" id="ARBA00022827"/>
    </source>
</evidence>
<dbReference type="Gene3D" id="3.30.465.10">
    <property type="match status" value="1"/>
</dbReference>
<dbReference type="InterPro" id="IPR016169">
    <property type="entry name" value="FAD-bd_PCMH_sub2"/>
</dbReference>
<dbReference type="InterPro" id="IPR002346">
    <property type="entry name" value="Mopterin_DH_FAD-bd"/>
</dbReference>
<dbReference type="PROSITE" id="PS51387">
    <property type="entry name" value="FAD_PCMH"/>
    <property type="match status" value="1"/>
</dbReference>
<dbReference type="Gene3D" id="3.30.390.50">
    <property type="entry name" value="CO dehydrogenase flavoprotein, C-terminal domain"/>
    <property type="match status" value="1"/>
</dbReference>